<evidence type="ECO:0000256" key="2">
    <source>
        <dbReference type="SAM" id="MobiDB-lite"/>
    </source>
</evidence>
<gene>
    <name evidence="5" type="ORF">RIF29_18462</name>
</gene>
<keyword evidence="3" id="KW-0812">Transmembrane</keyword>
<keyword evidence="6" id="KW-1185">Reference proteome</keyword>
<feature type="domain" description="SANT" evidence="4">
    <location>
        <begin position="864"/>
        <end position="915"/>
    </location>
</feature>
<evidence type="ECO:0000256" key="3">
    <source>
        <dbReference type="SAM" id="Phobius"/>
    </source>
</evidence>
<feature type="region of interest" description="Disordered" evidence="2">
    <location>
        <begin position="1136"/>
        <end position="1178"/>
    </location>
</feature>
<keyword evidence="1" id="KW-0175">Coiled coil</keyword>
<dbReference type="EMBL" id="JAYWIO010000003">
    <property type="protein sequence ID" value="KAK7277311.1"/>
    <property type="molecule type" value="Genomic_DNA"/>
</dbReference>
<feature type="domain" description="SANT" evidence="4">
    <location>
        <begin position="1079"/>
        <end position="1130"/>
    </location>
</feature>
<dbReference type="PROSITE" id="PS51293">
    <property type="entry name" value="SANT"/>
    <property type="match status" value="2"/>
</dbReference>
<evidence type="ECO:0000313" key="5">
    <source>
        <dbReference type="EMBL" id="KAK7277311.1"/>
    </source>
</evidence>
<feature type="region of interest" description="Disordered" evidence="2">
    <location>
        <begin position="1291"/>
        <end position="1318"/>
    </location>
</feature>
<feature type="transmembrane region" description="Helical" evidence="3">
    <location>
        <begin position="37"/>
        <end position="56"/>
    </location>
</feature>
<sequence length="1738" mass="189118">MVKTLRTFICETIHGFLTLLNTATFFDLKSPHQNSKVLWNFGAVFWISICCGVVVLPDAVVLKFLMPPEPIPWDRKDFFKERKHERSESLGSVARWRDSSSHHSSRDFNRWASSDFRRPAGHGKQGGWHLLPEESGRGYAYSRSCDKMAEEDNCRPVVSRGDGKYSRGSRENRGSYSQRDWRGHSWETSNGSPNLSRRQLDANNDQRSVDDLVTYSSRPHTDFVNTWERHHLKDQHDKMGGVNGLGTGQRCDRESSLGSIDWKPLKWTRSGSMSSRGSGYNHSSSPRSFGVADSYEGKTELRHKNAAALESHSGEAAAFVTSAPPSEDTDSRKKPRLKWGEGLAKFEKKKVDGPDASSNKDGPILSTCNIEPCNVICPGVVDKSPKVARNLDCASPATPSSVACSSSSGVDEKLFGKSANVDNDVSNLSGSPGPGSQNHLQKLSFNLEKLDTDSLTSLGSSLNELLQCDDPSSVDFSQLRTSAMNKLLIWKADISKVLEVTETEIDSLENELKSLKSESGGGFPCPAAAGSLLTSFNAKSCDGHVGGPGKVTRPKPVQIVSSDDPNLEKMPHSTNLHGIHDNGKEEDIDSPGTATSKFIEPLSLVNAVSLRDVGRNDTCAGDLDGIQSTAMQCLIPCTRRQVASVSAHGDGNTSMGGGMVANAGACLSSITEDILYNTILSSNKECANRAYEVFTKLLPKECGKIGNIEASSGSSSHNGSFIMEKFAAKKRFARFKERVLTLKFKALRRIWKEDMCIPSVKKSRPKSHKKPELGVRTVSSGQQKNRSSVRSRFPLPAGNHQSLVPKSEIIDFASKLLLESQVKVHRNSLKMPALILDQKEKMISKFISRNGLVEDPVAVEKGRALINTWTSEEKEIFLEKFANFGKDFRKIASFIDHKTTADCVEFYYKNHKSDCFKKIKKQDSGKLGKSFSAKSNLMSSDKRLNCEVNVASLDILSAASEMADSIAGNQKMRSGSLLLRGLGRMKTSRGEERIAERASGFGFLRDERVTAAADVLAGICGSLSSEAISSCTTSSVDPVEGNRNRKCLNVSPLCQQPEMRDVSQDIDDGTFSDESFEEMEPTDWTDEEKVVFLQAVSSCGKDFSMIAQCVGTKSQDQCKVFFSKARKCLGLDLVHRRPENSGSPLNENTNGGGSDSDDACVVETSSVSGSDKLGTKTDEDLKSSVMNTCCDVPYPVEARNMSADLNESKEVNGAEVHHELVNMVSDTFATKDKPNLTNDGNGIGLYSSDAVSGSVMAQKAIIMSDSKEVEEDRKNEVEGTEIIEPCHSNSVAEVSSGGHENDLEARRVSSPQCPNDREDKLEADADALTCSRLSFDVESRPQLSLEKPHISELSVESLHAATNSLLQNAATAARCEKAVSQDRLSSTCDFQGSGDMCCHNSISNGDHQLCNPGELSDHVEAASVLQGYPLQVPVKKDVNVNTSCSGSPTELPLLSQKIEKADDQHKTHLRSLSDSEKTSRNGDVKLFGKILTNPSSTQKPNLTTEGSEENGGHHPMLSSNSSNLKFNGYHNSDGDSAILKFDNNDHRGGLENVPIMSYGYWDGNRIQTGFSSLPDSAILLAKYPAAFSNYPASSAKSEQQSLTALAKSDEHHLNGTTTFTTRENNGKNGVIDYEMYQNKDGPVVQPFMVDVKHHQDVFSEIPRRNGFEAVSSLQHQGRGMVGMNGVGRPGIVVGSGVADPVAAIKMHYSNSGGQTGSITRDDESWGGKGEAGSSRCSV</sequence>
<keyword evidence="3" id="KW-1133">Transmembrane helix</keyword>
<dbReference type="Gene3D" id="1.10.10.60">
    <property type="entry name" value="Homeodomain-like"/>
    <property type="match status" value="1"/>
</dbReference>
<feature type="compositionally biased region" description="Basic and acidic residues" evidence="2">
    <location>
        <begin position="161"/>
        <end position="185"/>
    </location>
</feature>
<accession>A0AAN9FL89</accession>
<dbReference type="SUPFAM" id="SSF46689">
    <property type="entry name" value="Homeodomain-like"/>
    <property type="match status" value="2"/>
</dbReference>
<feature type="region of interest" description="Disordered" evidence="2">
    <location>
        <begin position="1710"/>
        <end position="1738"/>
    </location>
</feature>
<feature type="compositionally biased region" description="Low complexity" evidence="2">
    <location>
        <begin position="270"/>
        <end position="285"/>
    </location>
</feature>
<feature type="compositionally biased region" description="Polar residues" evidence="2">
    <location>
        <begin position="777"/>
        <end position="790"/>
    </location>
</feature>
<evidence type="ECO:0000256" key="1">
    <source>
        <dbReference type="SAM" id="Coils"/>
    </source>
</evidence>
<name>A0AAN9FL89_CROPI</name>
<dbReference type="CDD" id="cd00167">
    <property type="entry name" value="SANT"/>
    <property type="match status" value="1"/>
</dbReference>
<reference evidence="5 6" key="1">
    <citation type="submission" date="2024-01" db="EMBL/GenBank/DDBJ databases">
        <title>The genomes of 5 underutilized Papilionoideae crops provide insights into root nodulation and disease resistanc.</title>
        <authorList>
            <person name="Yuan L."/>
        </authorList>
    </citation>
    <scope>NUCLEOTIDE SEQUENCE [LARGE SCALE GENOMIC DNA]</scope>
    <source>
        <strain evidence="5">ZHUSHIDOU_FW_LH</strain>
        <tissue evidence="5">Leaf</tissue>
    </source>
</reference>
<dbReference type="Proteomes" id="UP001372338">
    <property type="component" value="Unassembled WGS sequence"/>
</dbReference>
<dbReference type="Gene3D" id="1.20.58.1880">
    <property type="match status" value="1"/>
</dbReference>
<organism evidence="5 6">
    <name type="scientific">Crotalaria pallida</name>
    <name type="common">Smooth rattlebox</name>
    <name type="synonym">Crotalaria striata</name>
    <dbReference type="NCBI Taxonomy" id="3830"/>
    <lineage>
        <taxon>Eukaryota</taxon>
        <taxon>Viridiplantae</taxon>
        <taxon>Streptophyta</taxon>
        <taxon>Embryophyta</taxon>
        <taxon>Tracheophyta</taxon>
        <taxon>Spermatophyta</taxon>
        <taxon>Magnoliopsida</taxon>
        <taxon>eudicotyledons</taxon>
        <taxon>Gunneridae</taxon>
        <taxon>Pentapetalae</taxon>
        <taxon>rosids</taxon>
        <taxon>fabids</taxon>
        <taxon>Fabales</taxon>
        <taxon>Fabaceae</taxon>
        <taxon>Papilionoideae</taxon>
        <taxon>50 kb inversion clade</taxon>
        <taxon>genistoids sensu lato</taxon>
        <taxon>core genistoids</taxon>
        <taxon>Crotalarieae</taxon>
        <taxon>Crotalaria</taxon>
    </lineage>
</organism>
<evidence type="ECO:0000313" key="6">
    <source>
        <dbReference type="Proteomes" id="UP001372338"/>
    </source>
</evidence>
<dbReference type="PANTHER" id="PTHR47340:SF1">
    <property type="entry name" value="DUPLICATED HOMEODOMAIN-LIKE SUPERFAMILY PROTEIN"/>
    <property type="match status" value="1"/>
</dbReference>
<dbReference type="PANTHER" id="PTHR47340">
    <property type="entry name" value="DUPLICATED HOMEODOMAIN-LIKE SUPERFAMILY PROTEIN"/>
    <property type="match status" value="1"/>
</dbReference>
<dbReference type="InterPro" id="IPR017884">
    <property type="entry name" value="SANT_dom"/>
</dbReference>
<proteinExistence type="predicted"/>
<feature type="region of interest" description="Disordered" evidence="2">
    <location>
        <begin position="1489"/>
        <end position="1526"/>
    </location>
</feature>
<feature type="compositionally biased region" description="Polar residues" evidence="2">
    <location>
        <begin position="1492"/>
        <end position="1505"/>
    </location>
</feature>
<feature type="compositionally biased region" description="Polar residues" evidence="2">
    <location>
        <begin position="1140"/>
        <end position="1149"/>
    </location>
</feature>
<protein>
    <recommendedName>
        <fullName evidence="4">SANT domain-containing protein</fullName>
    </recommendedName>
</protein>
<evidence type="ECO:0000259" key="4">
    <source>
        <dbReference type="PROSITE" id="PS51293"/>
    </source>
</evidence>
<dbReference type="SMART" id="SM00717">
    <property type="entry name" value="SANT"/>
    <property type="match status" value="2"/>
</dbReference>
<keyword evidence="3" id="KW-0472">Membrane</keyword>
<feature type="region of interest" description="Disordered" evidence="2">
    <location>
        <begin position="270"/>
        <end position="289"/>
    </location>
</feature>
<feature type="coiled-coil region" evidence="1">
    <location>
        <begin position="491"/>
        <end position="518"/>
    </location>
</feature>
<feature type="region of interest" description="Disordered" evidence="2">
    <location>
        <begin position="761"/>
        <end position="795"/>
    </location>
</feature>
<feature type="compositionally biased region" description="Polar residues" evidence="2">
    <location>
        <begin position="186"/>
        <end position="204"/>
    </location>
</feature>
<dbReference type="InterPro" id="IPR001005">
    <property type="entry name" value="SANT/Myb"/>
</dbReference>
<dbReference type="Pfam" id="PF00249">
    <property type="entry name" value="Myb_DNA-binding"/>
    <property type="match status" value="2"/>
</dbReference>
<feature type="region of interest" description="Disordered" evidence="2">
    <location>
        <begin position="319"/>
        <end position="339"/>
    </location>
</feature>
<comment type="caution">
    <text evidence="5">The sequence shown here is derived from an EMBL/GenBank/DDBJ whole genome shotgun (WGS) entry which is preliminary data.</text>
</comment>
<dbReference type="InterPro" id="IPR009057">
    <property type="entry name" value="Homeodomain-like_sf"/>
</dbReference>
<feature type="region of interest" description="Disordered" evidence="2">
    <location>
        <begin position="155"/>
        <end position="204"/>
    </location>
</feature>